<keyword evidence="13" id="KW-0012">Acyltransferase</keyword>
<dbReference type="GO" id="GO:0005737">
    <property type="term" value="C:cytoplasm"/>
    <property type="evidence" value="ECO:0007669"/>
    <property type="project" value="UniProtKB-SubCell"/>
</dbReference>
<feature type="active site" description="Proton donor; for dehydratase activity" evidence="9">
    <location>
        <position position="1100"/>
    </location>
</feature>
<dbReference type="InterPro" id="IPR020807">
    <property type="entry name" value="PKS_DH"/>
</dbReference>
<comment type="subcellular location">
    <subcellularLocation>
        <location evidence="2">Cytoplasm</location>
    </subcellularLocation>
</comment>
<proteinExistence type="predicted"/>
<dbReference type="InterPro" id="IPR009081">
    <property type="entry name" value="PP-bd_ACP"/>
</dbReference>
<evidence type="ECO:0000256" key="8">
    <source>
        <dbReference type="ARBA" id="ARBA00022737"/>
    </source>
</evidence>
<evidence type="ECO:0000256" key="5">
    <source>
        <dbReference type="ARBA" id="ARBA00022490"/>
    </source>
</evidence>
<dbReference type="KEGG" id="mana:MAMMFC1_04141"/>
<dbReference type="PROSITE" id="PS52019">
    <property type="entry name" value="PKS_MFAS_DH"/>
    <property type="match status" value="1"/>
</dbReference>
<dbReference type="InterPro" id="IPR036736">
    <property type="entry name" value="ACP-like_sf"/>
</dbReference>
<dbReference type="SMART" id="SM00823">
    <property type="entry name" value="PKS_PP"/>
    <property type="match status" value="2"/>
</dbReference>
<dbReference type="CDD" id="cd00833">
    <property type="entry name" value="PKS"/>
    <property type="match status" value="2"/>
</dbReference>
<dbReference type="InterPro" id="IPR049900">
    <property type="entry name" value="PKS_mFAS_DH"/>
</dbReference>
<dbReference type="Gene3D" id="3.40.50.720">
    <property type="entry name" value="NAD(P)-binding Rossmann-like Domain"/>
    <property type="match status" value="1"/>
</dbReference>
<dbReference type="SMART" id="SM00826">
    <property type="entry name" value="PKS_DH"/>
    <property type="match status" value="1"/>
</dbReference>
<dbReference type="GO" id="GO:0004315">
    <property type="term" value="F:3-oxoacyl-[acyl-carrier-protein] synthase activity"/>
    <property type="evidence" value="ECO:0007669"/>
    <property type="project" value="InterPro"/>
</dbReference>
<dbReference type="InterPro" id="IPR049551">
    <property type="entry name" value="PKS_DH_C"/>
</dbReference>
<evidence type="ECO:0000313" key="13">
    <source>
        <dbReference type="EMBL" id="BBB93424.1"/>
    </source>
</evidence>
<dbReference type="Pfam" id="PF00109">
    <property type="entry name" value="ketoacyl-synt"/>
    <property type="match status" value="2"/>
</dbReference>
<dbReference type="InterPro" id="IPR049490">
    <property type="entry name" value="C883_1060-like_KR_N"/>
</dbReference>
<evidence type="ECO:0000256" key="6">
    <source>
        <dbReference type="ARBA" id="ARBA00022553"/>
    </source>
</evidence>
<evidence type="ECO:0000259" key="11">
    <source>
        <dbReference type="PROSITE" id="PS52004"/>
    </source>
</evidence>
<dbReference type="Pfam" id="PF14765">
    <property type="entry name" value="PS-DH"/>
    <property type="match status" value="1"/>
</dbReference>
<dbReference type="EMBL" id="AP018449">
    <property type="protein sequence ID" value="BBB93424.1"/>
    <property type="molecule type" value="Genomic_DNA"/>
</dbReference>
<dbReference type="Pfam" id="PF22336">
    <property type="entry name" value="RhiE-like_linker"/>
    <property type="match status" value="1"/>
</dbReference>
<feature type="domain" description="Carrier" evidence="10">
    <location>
        <begin position="1695"/>
        <end position="1772"/>
    </location>
</feature>
<dbReference type="RefSeq" id="WP_126310247.1">
    <property type="nucleotide sequence ID" value="NZ_AP018449.1"/>
</dbReference>
<dbReference type="InterPro" id="IPR036291">
    <property type="entry name" value="NAD(P)-bd_dom_sf"/>
</dbReference>
<dbReference type="GO" id="GO:0071770">
    <property type="term" value="P:DIM/DIP cell wall layer assembly"/>
    <property type="evidence" value="ECO:0007669"/>
    <property type="project" value="TreeGrafter"/>
</dbReference>
<feature type="domain" description="Ketosynthase family 3 (KS3)" evidence="11">
    <location>
        <begin position="194"/>
        <end position="626"/>
    </location>
</feature>
<evidence type="ECO:0000256" key="1">
    <source>
        <dbReference type="ARBA" id="ARBA00003299"/>
    </source>
</evidence>
<dbReference type="Gene3D" id="1.10.1200.10">
    <property type="entry name" value="ACP-like"/>
    <property type="match status" value="2"/>
</dbReference>
<dbReference type="InterPro" id="IPR032821">
    <property type="entry name" value="PKS_assoc"/>
</dbReference>
<dbReference type="Proteomes" id="UP000276437">
    <property type="component" value="Chromosome"/>
</dbReference>
<keyword evidence="6" id="KW-0597">Phosphoprotein</keyword>
<dbReference type="Gene3D" id="3.30.70.3290">
    <property type="match status" value="1"/>
</dbReference>
<dbReference type="InterPro" id="IPR042104">
    <property type="entry name" value="PKS_dehydratase_sf"/>
</dbReference>
<dbReference type="CDD" id="cd08953">
    <property type="entry name" value="KR_2_SDR_x"/>
    <property type="match status" value="1"/>
</dbReference>
<dbReference type="InterPro" id="IPR020841">
    <property type="entry name" value="PKS_Beta-ketoAc_synthase_dom"/>
</dbReference>
<keyword evidence="4" id="KW-0596">Phosphopantetheine</keyword>
<dbReference type="Pfam" id="PF21089">
    <property type="entry name" value="PKS_DH_N"/>
    <property type="match status" value="1"/>
</dbReference>
<dbReference type="InterPro" id="IPR054514">
    <property type="entry name" value="RhiE-like_linker"/>
</dbReference>
<dbReference type="PROSITE" id="PS50075">
    <property type="entry name" value="CARRIER"/>
    <property type="match status" value="2"/>
</dbReference>
<evidence type="ECO:0000259" key="12">
    <source>
        <dbReference type="PROSITE" id="PS52019"/>
    </source>
</evidence>
<dbReference type="InterPro" id="IPR014030">
    <property type="entry name" value="Ketoacyl_synth_N"/>
</dbReference>
<dbReference type="InterPro" id="IPR014031">
    <property type="entry name" value="Ketoacyl_synth_C"/>
</dbReference>
<dbReference type="InterPro" id="IPR018201">
    <property type="entry name" value="Ketoacyl_synth_AS"/>
</dbReference>
<dbReference type="GO" id="GO:0006633">
    <property type="term" value="P:fatty acid biosynthetic process"/>
    <property type="evidence" value="ECO:0007669"/>
    <property type="project" value="InterPro"/>
</dbReference>
<reference evidence="13 14" key="1">
    <citation type="journal article" date="2018" name="Int. J. Syst. Evol. Microbiol.">
        <title>Methylomusa anaerophila gen. nov., sp. nov., an anaerobic methanol-utilizing bacterium isolated from a microbial fuel cell.</title>
        <authorList>
            <person name="Amano N."/>
            <person name="Yamamuro A."/>
            <person name="Miyahara M."/>
            <person name="Kouzuma A."/>
            <person name="Abe T."/>
            <person name="Watanabe K."/>
        </authorList>
    </citation>
    <scope>NUCLEOTIDE SEQUENCE [LARGE SCALE GENOMIC DNA]</scope>
    <source>
        <strain evidence="13 14">MMFC1</strain>
    </source>
</reference>
<dbReference type="OrthoDB" id="9765680at2"/>
<dbReference type="Pfam" id="PF00550">
    <property type="entry name" value="PP-binding"/>
    <property type="match status" value="2"/>
</dbReference>
<dbReference type="InterPro" id="IPR049552">
    <property type="entry name" value="PKS_DH_N"/>
</dbReference>
<evidence type="ECO:0000259" key="10">
    <source>
        <dbReference type="PROSITE" id="PS50075"/>
    </source>
</evidence>
<keyword evidence="7 13" id="KW-0808">Transferase</keyword>
<dbReference type="PROSITE" id="PS52004">
    <property type="entry name" value="KS3_2"/>
    <property type="match status" value="2"/>
</dbReference>
<gene>
    <name evidence="13" type="primary">pksN_8</name>
    <name evidence="13" type="ORF">MAMMFC1_04141</name>
</gene>
<name>A0A348AQS6_9FIRM</name>
<feature type="domain" description="Ketosynthase family 3 (KS3)" evidence="11">
    <location>
        <begin position="1822"/>
        <end position="2259"/>
    </location>
</feature>
<dbReference type="SMART" id="SM01294">
    <property type="entry name" value="PKS_PP_betabranch"/>
    <property type="match status" value="1"/>
</dbReference>
<feature type="region of interest" description="C-terminal hotdog fold" evidence="9">
    <location>
        <begin position="1039"/>
        <end position="1182"/>
    </location>
</feature>
<evidence type="ECO:0000256" key="9">
    <source>
        <dbReference type="PROSITE-ProRule" id="PRU01363"/>
    </source>
</evidence>
<sequence length="2264" mass="252268">MKELEMLIDQIETGKINTEQAMEHFHKYFNLDYIIDQKTEENSNTVVGYIKTDFLSDGKSKLFDIVQTYLIKKIGEILSIIESEIETSTNFLDMGLASTQLIQMTEFMEKDLSIALYPTVLFEYQNIQSLSTYLANEFSDRLGKHFKIDESLNKIAITPISKNNVKEYKEYKKEPDHQKNVFANQLEVPVPNVIHDIAIVGVSGIFPGSNDLDQFWDIIKNQKDVISEIPEDRWDWRDVQKQCNKEIRWGGFIKDIDKFDAAFFGISPREAEMMDPQQRILIETIWRTIEDAGYKTSDISGTNTGLFIGISTNDYSELMIKASTPVEAFTSIGTIHSIVANRISYMFDFHGPSMAIDTACSSALVALYEAINAIRTGKCKAAIVGGVNALLSPKLFISFSKAGMLSEDGRCKTFDKRANGYVRGEGVGAVFLKPLQQAQEDGNQIYAVIKGCAINHGGHANSMTAPNPNAQANLIIDALKDADLDITTISYIEAHGTGTSLGDPIEIEGLKKAYASLSRNKSVLTIEKRHCGIGSIKTNIGHLESAAGMAGLLKVILSMKHGKIPGILHFENINPYIDLTDTSFYIVDKTRDWDRLTDEQNNEIPRRAGVSSFGFGGANAHVILEEYKESEARETAEHSTPQIIPLSAKTEDQLKQYAKNLLNYLNKANIEIIKEHTKNNEIAATIARFVADIINIKFEKIDKEELFIDLGFTAKEYDDLIYKINDKYNLKLTIGLFSIVKTVNDMAAFIKKEITAEDDEETTEAPQISLKEVAYTLQVGRNEMNERLAIIAGSLEDLKGSLAAFCKGDSSAVYHENVKNNKIVDLFIKGETGDDYFMSLIKKQEYEKIAQLWVHGGNIDWKKLHGTEKIRRISLPTYPFTGKRYWIPTGITKGRIGLSSIDHPLLGHNASTLKEQKFCTEFDGKEFFLKDHVVNGKKVLPGAAYMEMVRAAGQLAGECKVSRISNIIWNKPLYIDEEPRKVYISLYPEKDGVGFDVWSADPEDDEIIYAQGTLNYIEENEAGKKTGKIEINSIKERCTERINGESCYAEFRAMGLEYGDAFRTIRELYIGEGESLGKLVLPDTARTESEKMLLPPSLLDGAFQSVLGSIGMGGVNGTYVPHTLGALEIIDQIPMNCYVNARLLAKEADGYRFQIRIFDEEGYIVANLNNFKIRTIMKIAADSKAVSMENLLYCEHAWVEQTGEDSGGYIKNILIFDTDDQLLPEVRNIQKNNGLPDSSVHIVKAGASYKELAAGVYEIQPDNAQDYEKLFERLKALGKLPMGIIYLWAYRHEGDLAGRLSAGVYPLHRISKTLTNMKNEERIKLIYVYKTAEDKSTGADAAVGAFIRSLKEEDRNLCFKSVGVPGSELEVAGLLKIIFSEFNREQDTDIQYQENIRYVHRLTEVNIKEEALSGLSICDGGVYVITGGSGKLGLRFAEYIGLQAKVKIALLDLRPLDEEKRQRIAELRKSCAEVIYVEGNVGVKEDVERAIKEIHNQLGEIKGIVHCAGLLRDSLVKNQEEKDFAAVIAPKIKGTVYLDEATRGDKLDFFILFSSIASVIGNAGQTAYSLGNGYMDWYAVYRDKLCTDGIGHGRTISINWPLWKSGGMNVSKEVEKSLYRTKGISLLTTEAGLEGFKLAISGKRNQIIIFTGNKKKLQNAFNILNDVTGKGIQETGKAATTVNEDNDNNKKYDDQIRTGLKKGISEIASQLLHIEENEIDPAGEMSEYGFDSILLTDFSNKLNEIYGIDITPTIFYAYPTLNALASHLCKEYKSNFINYWGIGSQKEIAATAHGELTAKQKNDNKIKKTRSINRDFSVRNRSEDIAVIGISGVMPQSRDLHEFWKNLEKGNDCITEIPPERWDWREWYGDPEKEINRTYVKWGGFMPDVDKFDSLFFGISPLEAELMDPQQRIFLETVWKTIEDAGYRPSEFSGTNTGLFVGVSTNDYYEQLLRQNVEIKAQTATGRANSILPNRISYMMNLSGPSEPIDTACSSALVAVYHAIRSIQNGDCKMAIAGGVNVLTSPTLFVAFSKAGMLSNDGRCKTFDKRANGYVRGEGVGAVLLKPLRQAEEDGDHIYAVIKACAINHGGHANSMTAPNPNAQAELLVRAYDEADIPIDTVTYLEAHGTGTSLGDPIEINALKQAFGELHQKTGSKPISKKCCGISAVKTNIGHLESAAGIAGLLKVILSMKYGKIPGILHFENINPYIDLTDTPFYIVDKTKGWERLTDEQNNEIPRRAGVSSFGFGGANAHVVLEEYIKNE</sequence>
<dbReference type="Pfam" id="PF08659">
    <property type="entry name" value="KR"/>
    <property type="match status" value="1"/>
</dbReference>
<accession>A0A348AQS6</accession>
<comment type="pathway">
    <text evidence="3">Antibiotic biosynthesis; bacillaene biosynthesis.</text>
</comment>
<dbReference type="PANTHER" id="PTHR43775">
    <property type="entry name" value="FATTY ACID SYNTHASE"/>
    <property type="match status" value="1"/>
</dbReference>
<dbReference type="PROSITE" id="PS00606">
    <property type="entry name" value="KS3_1"/>
    <property type="match status" value="2"/>
</dbReference>
<protein>
    <submittedName>
        <fullName evidence="13">Polyketide synthase PksN</fullName>
        <ecNumber evidence="13">2.3.1.-</ecNumber>
    </submittedName>
</protein>
<dbReference type="SUPFAM" id="SSF47336">
    <property type="entry name" value="ACP-like"/>
    <property type="match status" value="3"/>
</dbReference>
<dbReference type="GO" id="GO:0005886">
    <property type="term" value="C:plasma membrane"/>
    <property type="evidence" value="ECO:0007669"/>
    <property type="project" value="TreeGrafter"/>
</dbReference>
<organism evidence="13 14">
    <name type="scientific">Methylomusa anaerophila</name>
    <dbReference type="NCBI Taxonomy" id="1930071"/>
    <lineage>
        <taxon>Bacteria</taxon>
        <taxon>Bacillati</taxon>
        <taxon>Bacillota</taxon>
        <taxon>Negativicutes</taxon>
        <taxon>Selenomonadales</taxon>
        <taxon>Sporomusaceae</taxon>
        <taxon>Methylomusa</taxon>
    </lineage>
</organism>
<dbReference type="InterPro" id="IPR020806">
    <property type="entry name" value="PKS_PP-bd"/>
</dbReference>
<dbReference type="EC" id="2.3.1.-" evidence="13"/>
<dbReference type="InterPro" id="IPR013968">
    <property type="entry name" value="PKS_KR"/>
</dbReference>
<evidence type="ECO:0000256" key="4">
    <source>
        <dbReference type="ARBA" id="ARBA00022450"/>
    </source>
</evidence>
<dbReference type="SMART" id="SM00825">
    <property type="entry name" value="PKS_KS"/>
    <property type="match status" value="2"/>
</dbReference>
<feature type="active site" description="Proton acceptor; for dehydratase activity" evidence="9">
    <location>
        <position position="932"/>
    </location>
</feature>
<dbReference type="Pfam" id="PF21394">
    <property type="entry name" value="Beta-ketacyl_N"/>
    <property type="match status" value="1"/>
</dbReference>
<feature type="region of interest" description="N-terminal hotdog fold" evidence="9">
    <location>
        <begin position="903"/>
        <end position="1021"/>
    </location>
</feature>
<comment type="function">
    <text evidence="1">Involved in some intermediate steps for the synthesis of the antibiotic polyketide bacillaene which is involved in secondary metabolism.</text>
</comment>
<dbReference type="InterPro" id="IPR016039">
    <property type="entry name" value="Thiolase-like"/>
</dbReference>
<dbReference type="FunFam" id="3.40.47.10:FF:000019">
    <property type="entry name" value="Polyketide synthase type I"/>
    <property type="match status" value="2"/>
</dbReference>
<dbReference type="InterPro" id="IPR057326">
    <property type="entry name" value="KR_dom"/>
</dbReference>
<dbReference type="Gene3D" id="3.40.47.10">
    <property type="match status" value="2"/>
</dbReference>
<dbReference type="PANTHER" id="PTHR43775:SF37">
    <property type="entry name" value="SI:DKEY-61P9.11"/>
    <property type="match status" value="1"/>
</dbReference>
<dbReference type="Pfam" id="PF02801">
    <property type="entry name" value="Ketoacyl-synt_C"/>
    <property type="match status" value="2"/>
</dbReference>
<keyword evidence="5" id="KW-0963">Cytoplasm</keyword>
<keyword evidence="14" id="KW-1185">Reference proteome</keyword>
<dbReference type="SUPFAM" id="SSF51735">
    <property type="entry name" value="NAD(P)-binding Rossmann-fold domains"/>
    <property type="match status" value="1"/>
</dbReference>
<evidence type="ECO:0000256" key="3">
    <source>
        <dbReference type="ARBA" id="ARBA00004789"/>
    </source>
</evidence>
<keyword evidence="8" id="KW-0677">Repeat</keyword>
<dbReference type="Pfam" id="PF16197">
    <property type="entry name" value="KAsynt_C_assoc"/>
    <property type="match status" value="2"/>
</dbReference>
<dbReference type="SUPFAM" id="SSF53901">
    <property type="entry name" value="Thiolase-like"/>
    <property type="match status" value="2"/>
</dbReference>
<feature type="domain" description="Carrier" evidence="10">
    <location>
        <begin position="60"/>
        <end position="138"/>
    </location>
</feature>
<evidence type="ECO:0000256" key="7">
    <source>
        <dbReference type="ARBA" id="ARBA00022679"/>
    </source>
</evidence>
<evidence type="ECO:0000313" key="14">
    <source>
        <dbReference type="Proteomes" id="UP000276437"/>
    </source>
</evidence>
<feature type="domain" description="PKS/mFAS DH" evidence="12">
    <location>
        <begin position="903"/>
        <end position="1182"/>
    </location>
</feature>
<dbReference type="InterPro" id="IPR050091">
    <property type="entry name" value="PKS_NRPS_Biosynth_Enz"/>
</dbReference>
<dbReference type="Gene3D" id="3.10.129.110">
    <property type="entry name" value="Polyketide synthase dehydratase"/>
    <property type="match status" value="1"/>
</dbReference>
<dbReference type="GO" id="GO:0031177">
    <property type="term" value="F:phosphopantetheine binding"/>
    <property type="evidence" value="ECO:0007669"/>
    <property type="project" value="InterPro"/>
</dbReference>
<dbReference type="GO" id="GO:0004312">
    <property type="term" value="F:fatty acid synthase activity"/>
    <property type="evidence" value="ECO:0007669"/>
    <property type="project" value="TreeGrafter"/>
</dbReference>
<evidence type="ECO:0000256" key="2">
    <source>
        <dbReference type="ARBA" id="ARBA00004496"/>
    </source>
</evidence>
<dbReference type="SMART" id="SM00822">
    <property type="entry name" value="PKS_KR"/>
    <property type="match status" value="1"/>
</dbReference>